<comment type="similarity">
    <text evidence="2 5">Belongs to the DegT/DnrJ/EryC1 family.</text>
</comment>
<dbReference type="InterPro" id="IPR015424">
    <property type="entry name" value="PyrdxlP-dep_Trfase"/>
</dbReference>
<reference evidence="6 7" key="1">
    <citation type="journal article" date="2017" name="Infect. Genet. Evol.">
        <title>Comparative genome analysis of fish pathogen Flavobacterium columnare reveals extensive sequence diversity within the species.</title>
        <authorList>
            <person name="Kayansamruaj P."/>
            <person name="Dong H.T."/>
            <person name="Hirono I."/>
            <person name="Kondo H."/>
            <person name="Senapin S."/>
            <person name="Rodkhum C."/>
        </authorList>
    </citation>
    <scope>NUCLEOTIDE SEQUENCE [LARGE SCALE GENOMIC DNA]</scope>
    <source>
        <strain evidence="6 7">1214</strain>
    </source>
</reference>
<evidence type="ECO:0000313" key="6">
    <source>
        <dbReference type="EMBL" id="OWP79338.1"/>
    </source>
</evidence>
<feature type="active site" description="Proton acceptor" evidence="3">
    <location>
        <position position="185"/>
    </location>
</feature>
<accession>A0A246GDF1</accession>
<keyword evidence="6" id="KW-0032">Aminotransferase</keyword>
<dbReference type="PIRSF" id="PIRSF000390">
    <property type="entry name" value="PLP_StrS"/>
    <property type="match status" value="1"/>
</dbReference>
<dbReference type="AlphaFoldDB" id="A0A246GDF1"/>
<name>A0A246GDF1_9FLAO</name>
<dbReference type="GO" id="GO:0008483">
    <property type="term" value="F:transaminase activity"/>
    <property type="evidence" value="ECO:0007669"/>
    <property type="project" value="UniProtKB-KW"/>
</dbReference>
<evidence type="ECO:0000256" key="1">
    <source>
        <dbReference type="ARBA" id="ARBA00022898"/>
    </source>
</evidence>
<evidence type="ECO:0000256" key="3">
    <source>
        <dbReference type="PIRSR" id="PIRSR000390-1"/>
    </source>
</evidence>
<sequence>MSSKTINVTKTFLPEQEEYIKYLNRAWEKVWLTNRGELTLELEEKLKIYLGVHNIIITNNGTIPIQIALKILGNNGEIITTPFSYVATTSSILWENCKPVFVDIHPEYLTIDETKIEDAITPNTTAILATHVFGNPCAVNEIESIAKKHNLHVIYDAAHSFGVTYENQSIFNFGDVSTCSFHATKIFHTGEGGAMICNNDELNHKLFYSHNFGHNGPLDFHGLGINAKISELQSAMGLAVFDSIDHIFEERKKVVKFYNSHLNLEKIQVLKIRENTNWNYSYYPVIFNSENTLLKVQQELSKHNVIPRRYFYPSLNKINYINGKEMPVSESIAACVLCLPLYVGLQENELKLITSIINSIC</sequence>
<feature type="modified residue" description="N6-(pyridoxal phosphate)lysine" evidence="4">
    <location>
        <position position="185"/>
    </location>
</feature>
<dbReference type="CDD" id="cd00616">
    <property type="entry name" value="AHBA_syn"/>
    <property type="match status" value="1"/>
</dbReference>
<protein>
    <submittedName>
        <fullName evidence="6">Aminotransferase DegT</fullName>
    </submittedName>
</protein>
<evidence type="ECO:0000256" key="5">
    <source>
        <dbReference type="RuleBase" id="RU004508"/>
    </source>
</evidence>
<dbReference type="Proteomes" id="UP000198034">
    <property type="component" value="Unassembled WGS sequence"/>
</dbReference>
<organism evidence="6 7">
    <name type="scientific">Flavobacterium columnare</name>
    <dbReference type="NCBI Taxonomy" id="996"/>
    <lineage>
        <taxon>Bacteria</taxon>
        <taxon>Pseudomonadati</taxon>
        <taxon>Bacteroidota</taxon>
        <taxon>Flavobacteriia</taxon>
        <taxon>Flavobacteriales</taxon>
        <taxon>Flavobacteriaceae</taxon>
        <taxon>Flavobacterium</taxon>
    </lineage>
</organism>
<keyword evidence="6" id="KW-0808">Transferase</keyword>
<dbReference type="GO" id="GO:0000271">
    <property type="term" value="P:polysaccharide biosynthetic process"/>
    <property type="evidence" value="ECO:0007669"/>
    <property type="project" value="TreeGrafter"/>
</dbReference>
<evidence type="ECO:0000313" key="7">
    <source>
        <dbReference type="Proteomes" id="UP000198034"/>
    </source>
</evidence>
<dbReference type="InterPro" id="IPR015421">
    <property type="entry name" value="PyrdxlP-dep_Trfase_major"/>
</dbReference>
<dbReference type="Pfam" id="PF01041">
    <property type="entry name" value="DegT_DnrJ_EryC1"/>
    <property type="match status" value="1"/>
</dbReference>
<proteinExistence type="inferred from homology"/>
<comment type="caution">
    <text evidence="6">The sequence shown here is derived from an EMBL/GenBank/DDBJ whole genome shotgun (WGS) entry which is preliminary data.</text>
</comment>
<evidence type="ECO:0000256" key="4">
    <source>
        <dbReference type="PIRSR" id="PIRSR000390-2"/>
    </source>
</evidence>
<dbReference type="GO" id="GO:0030170">
    <property type="term" value="F:pyridoxal phosphate binding"/>
    <property type="evidence" value="ECO:0007669"/>
    <property type="project" value="TreeGrafter"/>
</dbReference>
<dbReference type="PANTHER" id="PTHR30244:SF9">
    <property type="entry name" value="PROTEIN RV3402C"/>
    <property type="match status" value="1"/>
</dbReference>
<dbReference type="PANTHER" id="PTHR30244">
    <property type="entry name" value="TRANSAMINASE"/>
    <property type="match status" value="1"/>
</dbReference>
<evidence type="ECO:0000256" key="2">
    <source>
        <dbReference type="ARBA" id="ARBA00037999"/>
    </source>
</evidence>
<keyword evidence="1 4" id="KW-0663">Pyridoxal phosphate</keyword>
<dbReference type="Gene3D" id="3.40.640.10">
    <property type="entry name" value="Type I PLP-dependent aspartate aminotransferase-like (Major domain)"/>
    <property type="match status" value="1"/>
</dbReference>
<gene>
    <name evidence="6" type="ORF">BWK62_02220</name>
</gene>
<dbReference type="SUPFAM" id="SSF53383">
    <property type="entry name" value="PLP-dependent transferases"/>
    <property type="match status" value="1"/>
</dbReference>
<dbReference type="EMBL" id="MTCY01000004">
    <property type="protein sequence ID" value="OWP79338.1"/>
    <property type="molecule type" value="Genomic_DNA"/>
</dbReference>
<dbReference type="InterPro" id="IPR000653">
    <property type="entry name" value="DegT/StrS_aminotransferase"/>
</dbReference>